<reference evidence="1" key="1">
    <citation type="journal article" date="2021" name="New Phytol.">
        <title>Evolutionary innovations through gain and loss of genes in the ectomycorrhizal Boletales.</title>
        <authorList>
            <person name="Wu G."/>
            <person name="Miyauchi S."/>
            <person name="Morin E."/>
            <person name="Kuo A."/>
            <person name="Drula E."/>
            <person name="Varga T."/>
            <person name="Kohler A."/>
            <person name="Feng B."/>
            <person name="Cao Y."/>
            <person name="Lipzen A."/>
            <person name="Daum C."/>
            <person name="Hundley H."/>
            <person name="Pangilinan J."/>
            <person name="Johnson J."/>
            <person name="Barry K."/>
            <person name="LaButti K."/>
            <person name="Ng V."/>
            <person name="Ahrendt S."/>
            <person name="Min B."/>
            <person name="Choi I.G."/>
            <person name="Park H."/>
            <person name="Plett J.M."/>
            <person name="Magnuson J."/>
            <person name="Spatafora J.W."/>
            <person name="Nagy L.G."/>
            <person name="Henrissat B."/>
            <person name="Grigoriev I.V."/>
            <person name="Yang Z.L."/>
            <person name="Xu J."/>
            <person name="Martin F.M."/>
        </authorList>
    </citation>
    <scope>NUCLEOTIDE SEQUENCE</scope>
    <source>
        <strain evidence="1">KKN 215</strain>
    </source>
</reference>
<dbReference type="Proteomes" id="UP000813824">
    <property type="component" value="Unassembled WGS sequence"/>
</dbReference>
<evidence type="ECO:0000313" key="1">
    <source>
        <dbReference type="EMBL" id="KAH8101532.1"/>
    </source>
</evidence>
<comment type="caution">
    <text evidence="1">The sequence shown here is derived from an EMBL/GenBank/DDBJ whole genome shotgun (WGS) entry which is preliminary data.</text>
</comment>
<dbReference type="EMBL" id="JAEVFJ010000012">
    <property type="protein sequence ID" value="KAH8101532.1"/>
    <property type="molecule type" value="Genomic_DNA"/>
</dbReference>
<gene>
    <name evidence="1" type="ORF">BXZ70DRAFT_100388</name>
</gene>
<sequence length="412" mass="46254">MDTYADNSFTAGSQQPVLAPYLPNELITIVVGHLHDDKQALQTCSRIASAWVDPSYRHLFSQIFISVDDPNWLVKLYGDIERYSRLGNYARRLMLWTFKDPNAACIPVCHHIISSILHFAPNIKDITFFGLLFDCKHGAVEHVTHSIELDRMVIRNCLSAGGPIVPLILSNFSTVKTLQIARYSGPTSTASSSRSSHLQIYDFDYDAPAAADILSTISNSPTSFAMSFHDASQIGEFNAFITSTGAEIRQLLLRPMGRLADPISIRGEDFVNLDLSLCKQLQVLRIVALGEYHLDEVIADQSQRMLWDAVAHIVSSSPSGLPVIHLDLTVEAEARDSFERTFQWESMDGTLACRPGLRSVIFTLFVEDTDLELKDEEEVYSSMITKRMHRVAKLGLLDLRLKVTQRIPHDWD</sequence>
<dbReference type="AlphaFoldDB" id="A0A8K0XQL0"/>
<evidence type="ECO:0008006" key="3">
    <source>
        <dbReference type="Google" id="ProtNLM"/>
    </source>
</evidence>
<dbReference type="OrthoDB" id="3071329at2759"/>
<protein>
    <recommendedName>
        <fullName evidence="3">F-box domain-containing protein</fullName>
    </recommendedName>
</protein>
<organism evidence="1 2">
    <name type="scientific">Cristinia sonorae</name>
    <dbReference type="NCBI Taxonomy" id="1940300"/>
    <lineage>
        <taxon>Eukaryota</taxon>
        <taxon>Fungi</taxon>
        <taxon>Dikarya</taxon>
        <taxon>Basidiomycota</taxon>
        <taxon>Agaricomycotina</taxon>
        <taxon>Agaricomycetes</taxon>
        <taxon>Agaricomycetidae</taxon>
        <taxon>Agaricales</taxon>
        <taxon>Pleurotineae</taxon>
        <taxon>Stephanosporaceae</taxon>
        <taxon>Cristinia</taxon>
    </lineage>
</organism>
<evidence type="ECO:0000313" key="2">
    <source>
        <dbReference type="Proteomes" id="UP000813824"/>
    </source>
</evidence>
<accession>A0A8K0XQL0</accession>
<proteinExistence type="predicted"/>
<keyword evidence="2" id="KW-1185">Reference proteome</keyword>
<name>A0A8K0XQL0_9AGAR</name>